<evidence type="ECO:0000313" key="2">
    <source>
        <dbReference type="Proteomes" id="UP000315783"/>
    </source>
</evidence>
<name>A0A545VF21_9HYPO</name>
<protein>
    <submittedName>
        <fullName evidence="1">Uncharacterized protein</fullName>
    </submittedName>
</protein>
<dbReference type="EMBL" id="SPUK01000001">
    <property type="protein sequence ID" value="TQW00319.1"/>
    <property type="molecule type" value="Genomic_DNA"/>
</dbReference>
<proteinExistence type="predicted"/>
<gene>
    <name evidence="1" type="ORF">IF1G_00250</name>
</gene>
<sequence>MTNYCIINVWSASGGKAHVSGHRYDSASASDVGVRVFLHGRHAGGRDFDWANNRLDE</sequence>
<keyword evidence="2" id="KW-1185">Reference proteome</keyword>
<evidence type="ECO:0000313" key="1">
    <source>
        <dbReference type="EMBL" id="TQW00319.1"/>
    </source>
</evidence>
<organism evidence="1 2">
    <name type="scientific">Cordyceps javanica</name>
    <dbReference type="NCBI Taxonomy" id="43265"/>
    <lineage>
        <taxon>Eukaryota</taxon>
        <taxon>Fungi</taxon>
        <taxon>Dikarya</taxon>
        <taxon>Ascomycota</taxon>
        <taxon>Pezizomycotina</taxon>
        <taxon>Sordariomycetes</taxon>
        <taxon>Hypocreomycetidae</taxon>
        <taxon>Hypocreales</taxon>
        <taxon>Cordycipitaceae</taxon>
        <taxon>Cordyceps</taxon>
    </lineage>
</organism>
<dbReference type="AlphaFoldDB" id="A0A545VF21"/>
<accession>A0A545VF21</accession>
<dbReference type="Proteomes" id="UP000315783">
    <property type="component" value="Unassembled WGS sequence"/>
</dbReference>
<reference evidence="1 2" key="1">
    <citation type="journal article" date="2019" name="Appl. Microbiol. Biotechnol.">
        <title>Genome sequence of Isaria javanica and comparative genome analysis insights into family S53 peptidase evolution in fungal entomopathogens.</title>
        <authorList>
            <person name="Lin R."/>
            <person name="Zhang X."/>
            <person name="Xin B."/>
            <person name="Zou M."/>
            <person name="Gao Y."/>
            <person name="Qin F."/>
            <person name="Hu Q."/>
            <person name="Xie B."/>
            <person name="Cheng X."/>
        </authorList>
    </citation>
    <scope>NUCLEOTIDE SEQUENCE [LARGE SCALE GENOMIC DNA]</scope>
    <source>
        <strain evidence="1 2">IJ1G</strain>
    </source>
</reference>
<comment type="caution">
    <text evidence="1">The sequence shown here is derived from an EMBL/GenBank/DDBJ whole genome shotgun (WGS) entry which is preliminary data.</text>
</comment>